<keyword evidence="4" id="KW-1185">Reference proteome</keyword>
<reference evidence="3" key="1">
    <citation type="submission" date="2016-10" db="EMBL/GenBank/DDBJ databases">
        <authorList>
            <person name="de Groot N.N."/>
        </authorList>
    </citation>
    <scope>NUCLEOTIDE SEQUENCE [LARGE SCALE GENOMIC DNA]</scope>
    <source>
        <strain evidence="3">DSM 25811</strain>
    </source>
</reference>
<gene>
    <name evidence="2" type="ORF">SAMN04487894_1182</name>
    <name evidence="3" type="ORF">SAMN04487894_1372</name>
</gene>
<evidence type="ECO:0000259" key="1">
    <source>
        <dbReference type="Pfam" id="PF13358"/>
    </source>
</evidence>
<dbReference type="Gene3D" id="3.30.420.10">
    <property type="entry name" value="Ribonuclease H-like superfamily/Ribonuclease H"/>
    <property type="match status" value="1"/>
</dbReference>
<evidence type="ECO:0000313" key="3">
    <source>
        <dbReference type="EMBL" id="SDE33307.1"/>
    </source>
</evidence>
<evidence type="ECO:0000313" key="4">
    <source>
        <dbReference type="Proteomes" id="UP000198757"/>
    </source>
</evidence>
<dbReference type="InterPro" id="IPR036397">
    <property type="entry name" value="RNaseH_sf"/>
</dbReference>
<reference evidence="4" key="2">
    <citation type="submission" date="2016-10" db="EMBL/GenBank/DDBJ databases">
        <authorList>
            <person name="Varghese N."/>
            <person name="Submissions S."/>
        </authorList>
    </citation>
    <scope>NUCLEOTIDE SEQUENCE [LARGE SCALE GENOMIC DNA]</scope>
    <source>
        <strain evidence="4">DSM 25811 / CCM 8410 / LMG 26954 / E90</strain>
    </source>
</reference>
<dbReference type="Proteomes" id="UP000198757">
    <property type="component" value="Unassembled WGS sequence"/>
</dbReference>
<dbReference type="GO" id="GO:0004519">
    <property type="term" value="F:endonuclease activity"/>
    <property type="evidence" value="ECO:0007669"/>
    <property type="project" value="UniProtKB-KW"/>
</dbReference>
<protein>
    <submittedName>
        <fullName evidence="3">DDE superfamily endonuclease</fullName>
    </submittedName>
</protein>
<organism evidence="3 4">
    <name type="scientific">Niabella drilacis (strain DSM 25811 / CCM 8410 / CCUG 62505 / LMG 26954 / E90)</name>
    <dbReference type="NCBI Taxonomy" id="1285928"/>
    <lineage>
        <taxon>Bacteria</taxon>
        <taxon>Pseudomonadati</taxon>
        <taxon>Bacteroidota</taxon>
        <taxon>Chitinophagia</taxon>
        <taxon>Chitinophagales</taxon>
        <taxon>Chitinophagaceae</taxon>
        <taxon>Niabella</taxon>
    </lineage>
</organism>
<proteinExistence type="predicted"/>
<dbReference type="NCBIfam" id="NF033545">
    <property type="entry name" value="transpos_IS630"/>
    <property type="match status" value="1"/>
</dbReference>
<dbReference type="EMBL" id="FMZO01000018">
    <property type="protein sequence ID" value="SDE00548.1"/>
    <property type="molecule type" value="Genomic_DNA"/>
</dbReference>
<dbReference type="AlphaFoldDB" id="A0A1G7C1X9"/>
<name>A0A1G7C1X9_NIADE</name>
<dbReference type="EMBL" id="FMZO01000037">
    <property type="protein sequence ID" value="SDE33307.1"/>
    <property type="molecule type" value="Genomic_DNA"/>
</dbReference>
<dbReference type="Pfam" id="PF13358">
    <property type="entry name" value="DDE_3"/>
    <property type="match status" value="1"/>
</dbReference>
<evidence type="ECO:0000313" key="2">
    <source>
        <dbReference type="EMBL" id="SDE00548.1"/>
    </source>
</evidence>
<feature type="domain" description="Tc1-like transposase DDE" evidence="1">
    <location>
        <begin position="31"/>
        <end position="182"/>
    </location>
</feature>
<sequence length="219" mass="26294">MWCIQQITPEYRKRMYRLLDLYKEGYDPLHPLVCMDEKSKQLLADNRKPIAARPGSLEKYDYEYKRKGTCNIFMAIVPKEGMRYTKVTDTRTKRDFAYFVLDLVDEHFSKSEYIQLVMDNLNTHFEGSLIETFGKQETERLMKKLRFIYTPKHASWLNMAEIEINIMDRQCTGTRIESKEKLAEDLEKWTKERNENKCTIEWKFTRQDADKKLSKHYVS</sequence>
<dbReference type="STRING" id="1285928.SAMN04487894_1182"/>
<keyword evidence="3" id="KW-0255">Endonuclease</keyword>
<accession>A0A1G7C1X9</accession>
<keyword evidence="3" id="KW-0540">Nuclease</keyword>
<dbReference type="InterPro" id="IPR038717">
    <property type="entry name" value="Tc1-like_DDE_dom"/>
</dbReference>
<dbReference type="InterPro" id="IPR047655">
    <property type="entry name" value="Transpos_IS630-like"/>
</dbReference>
<keyword evidence="3" id="KW-0378">Hydrolase</keyword>
<dbReference type="GO" id="GO:0003676">
    <property type="term" value="F:nucleic acid binding"/>
    <property type="evidence" value="ECO:0007669"/>
    <property type="project" value="InterPro"/>
</dbReference>